<organism evidence="1 2">
    <name type="scientific">Russula ochroleuca</name>
    <dbReference type="NCBI Taxonomy" id="152965"/>
    <lineage>
        <taxon>Eukaryota</taxon>
        <taxon>Fungi</taxon>
        <taxon>Dikarya</taxon>
        <taxon>Basidiomycota</taxon>
        <taxon>Agaricomycotina</taxon>
        <taxon>Agaricomycetes</taxon>
        <taxon>Russulales</taxon>
        <taxon>Russulaceae</taxon>
        <taxon>Russula</taxon>
    </lineage>
</organism>
<evidence type="ECO:0000313" key="1">
    <source>
        <dbReference type="EMBL" id="KAF8472219.1"/>
    </source>
</evidence>
<reference evidence="1" key="2">
    <citation type="journal article" date="2020" name="Nat. Commun.">
        <title>Large-scale genome sequencing of mycorrhizal fungi provides insights into the early evolution of symbiotic traits.</title>
        <authorList>
            <person name="Miyauchi S."/>
            <person name="Kiss E."/>
            <person name="Kuo A."/>
            <person name="Drula E."/>
            <person name="Kohler A."/>
            <person name="Sanchez-Garcia M."/>
            <person name="Morin E."/>
            <person name="Andreopoulos B."/>
            <person name="Barry K.W."/>
            <person name="Bonito G."/>
            <person name="Buee M."/>
            <person name="Carver A."/>
            <person name="Chen C."/>
            <person name="Cichocki N."/>
            <person name="Clum A."/>
            <person name="Culley D."/>
            <person name="Crous P.W."/>
            <person name="Fauchery L."/>
            <person name="Girlanda M."/>
            <person name="Hayes R.D."/>
            <person name="Keri Z."/>
            <person name="LaButti K."/>
            <person name="Lipzen A."/>
            <person name="Lombard V."/>
            <person name="Magnuson J."/>
            <person name="Maillard F."/>
            <person name="Murat C."/>
            <person name="Nolan M."/>
            <person name="Ohm R.A."/>
            <person name="Pangilinan J."/>
            <person name="Pereira M.F."/>
            <person name="Perotto S."/>
            <person name="Peter M."/>
            <person name="Pfister S."/>
            <person name="Riley R."/>
            <person name="Sitrit Y."/>
            <person name="Stielow J.B."/>
            <person name="Szollosi G."/>
            <person name="Zifcakova L."/>
            <person name="Stursova M."/>
            <person name="Spatafora J.W."/>
            <person name="Tedersoo L."/>
            <person name="Vaario L.M."/>
            <person name="Yamada A."/>
            <person name="Yan M."/>
            <person name="Wang P."/>
            <person name="Xu J."/>
            <person name="Bruns T."/>
            <person name="Baldrian P."/>
            <person name="Vilgalys R."/>
            <person name="Dunand C."/>
            <person name="Henrissat B."/>
            <person name="Grigoriev I.V."/>
            <person name="Hibbett D."/>
            <person name="Nagy L.G."/>
            <person name="Martin F.M."/>
        </authorList>
    </citation>
    <scope>NUCLEOTIDE SEQUENCE</scope>
    <source>
        <strain evidence="1">Prilba</strain>
    </source>
</reference>
<dbReference type="Gene3D" id="3.80.10.10">
    <property type="entry name" value="Ribonuclease Inhibitor"/>
    <property type="match status" value="1"/>
</dbReference>
<dbReference type="SUPFAM" id="SSF52047">
    <property type="entry name" value="RNI-like"/>
    <property type="match status" value="1"/>
</dbReference>
<feature type="non-terminal residue" evidence="1">
    <location>
        <position position="466"/>
    </location>
</feature>
<comment type="caution">
    <text evidence="1">The sequence shown here is derived from an EMBL/GenBank/DDBJ whole genome shotgun (WGS) entry which is preliminary data.</text>
</comment>
<dbReference type="InterPro" id="IPR032675">
    <property type="entry name" value="LRR_dom_sf"/>
</dbReference>
<name>A0A9P5MMU8_9AGAM</name>
<dbReference type="AlphaFoldDB" id="A0A9P5MMU8"/>
<evidence type="ECO:0000313" key="2">
    <source>
        <dbReference type="Proteomes" id="UP000759537"/>
    </source>
</evidence>
<dbReference type="OrthoDB" id="3365698at2759"/>
<evidence type="ECO:0008006" key="3">
    <source>
        <dbReference type="Google" id="ProtNLM"/>
    </source>
</evidence>
<reference evidence="1" key="1">
    <citation type="submission" date="2019-10" db="EMBL/GenBank/DDBJ databases">
        <authorList>
            <consortium name="DOE Joint Genome Institute"/>
            <person name="Kuo A."/>
            <person name="Miyauchi S."/>
            <person name="Kiss E."/>
            <person name="Drula E."/>
            <person name="Kohler A."/>
            <person name="Sanchez-Garcia M."/>
            <person name="Andreopoulos B."/>
            <person name="Barry K.W."/>
            <person name="Bonito G."/>
            <person name="Buee M."/>
            <person name="Carver A."/>
            <person name="Chen C."/>
            <person name="Cichocki N."/>
            <person name="Clum A."/>
            <person name="Culley D."/>
            <person name="Crous P.W."/>
            <person name="Fauchery L."/>
            <person name="Girlanda M."/>
            <person name="Hayes R."/>
            <person name="Keri Z."/>
            <person name="LaButti K."/>
            <person name="Lipzen A."/>
            <person name="Lombard V."/>
            <person name="Magnuson J."/>
            <person name="Maillard F."/>
            <person name="Morin E."/>
            <person name="Murat C."/>
            <person name="Nolan M."/>
            <person name="Ohm R."/>
            <person name="Pangilinan J."/>
            <person name="Pereira M."/>
            <person name="Perotto S."/>
            <person name="Peter M."/>
            <person name="Riley R."/>
            <person name="Sitrit Y."/>
            <person name="Stielow B."/>
            <person name="Szollosi G."/>
            <person name="Zifcakova L."/>
            <person name="Stursova M."/>
            <person name="Spatafora J.W."/>
            <person name="Tedersoo L."/>
            <person name="Vaario L.-M."/>
            <person name="Yamada A."/>
            <person name="Yan M."/>
            <person name="Wang P."/>
            <person name="Xu J."/>
            <person name="Bruns T."/>
            <person name="Baldrian P."/>
            <person name="Vilgalys R."/>
            <person name="Henrissat B."/>
            <person name="Grigoriev I.V."/>
            <person name="Hibbett D."/>
            <person name="Nagy L.G."/>
            <person name="Martin F.M."/>
        </authorList>
    </citation>
    <scope>NUCLEOTIDE SEQUENCE</scope>
    <source>
        <strain evidence="1">Prilba</strain>
    </source>
</reference>
<accession>A0A9P5MMU8</accession>
<protein>
    <recommendedName>
        <fullName evidence="3">F-box domain-containing protein</fullName>
    </recommendedName>
</protein>
<dbReference type="Proteomes" id="UP000759537">
    <property type="component" value="Unassembled WGS sequence"/>
</dbReference>
<gene>
    <name evidence="1" type="ORF">DFH94DRAFT_847205</name>
</gene>
<sequence length="466" mass="53225">MDPRSEGSLMPEDRVHRASPLITNRSRRQLISIDMLPNDVLLAIFDFYAHQGHTFKREIEAWQSLVHVCQRWRSVVFGSPRRLNLRLVCTSKTPARDRLDIWPALPLLIQDRTYQTEGGDNIVAVLERSDRVDNIELHGDLSSPVENVLTAMQVPFPKLTELQLRLRGKTETVRVLPDSFLGGSAPRLRLLRLEYLPFPGLPKLLLSATHLVSLFLWGVPHSGYFSPEAMVTALSALTNLQLLWLDFQSPLSCPDRESRRPPPPTRNVLPVLTTFWFKGVPEYVEDLMTRIDSPRLKVLNITFFNQVVFDTPQFTQFIHRTPTLKPLEKARIIFQGHAVSVNLSQVSPQASDDGRLSVEILCREFDWQVSSVEQVCTSSLPPLSMLEELYIYEAQHSQPEWKDNIENQLWLELLFPFTAVKDIYLSEKFARHIVPALQELVGGRTTEVLPALQNIFLEELQPSGSL</sequence>
<proteinExistence type="predicted"/>
<dbReference type="EMBL" id="WHVB01000021">
    <property type="protein sequence ID" value="KAF8472219.1"/>
    <property type="molecule type" value="Genomic_DNA"/>
</dbReference>
<keyword evidence="2" id="KW-1185">Reference proteome</keyword>